<name>A0A2C9V5V0_MANES</name>
<evidence type="ECO:0000313" key="1">
    <source>
        <dbReference type="EMBL" id="OAY39952.1"/>
    </source>
</evidence>
<organism evidence="1">
    <name type="scientific">Manihot esculenta</name>
    <name type="common">Cassava</name>
    <name type="synonym">Jatropha manihot</name>
    <dbReference type="NCBI Taxonomy" id="3983"/>
    <lineage>
        <taxon>Eukaryota</taxon>
        <taxon>Viridiplantae</taxon>
        <taxon>Streptophyta</taxon>
        <taxon>Embryophyta</taxon>
        <taxon>Tracheophyta</taxon>
        <taxon>Spermatophyta</taxon>
        <taxon>Magnoliopsida</taxon>
        <taxon>eudicotyledons</taxon>
        <taxon>Gunneridae</taxon>
        <taxon>Pentapetalae</taxon>
        <taxon>rosids</taxon>
        <taxon>fabids</taxon>
        <taxon>Malpighiales</taxon>
        <taxon>Euphorbiaceae</taxon>
        <taxon>Crotonoideae</taxon>
        <taxon>Manihoteae</taxon>
        <taxon>Manihot</taxon>
    </lineage>
</organism>
<accession>A0A2C9V5V0</accession>
<protein>
    <submittedName>
        <fullName evidence="1">Uncharacterized protein</fullName>
    </submittedName>
</protein>
<proteinExistence type="predicted"/>
<reference evidence="1" key="1">
    <citation type="submission" date="2016-02" db="EMBL/GenBank/DDBJ databases">
        <title>WGS assembly of Manihot esculenta.</title>
        <authorList>
            <person name="Bredeson J.V."/>
            <person name="Prochnik S.E."/>
            <person name="Lyons J.B."/>
            <person name="Schmutz J."/>
            <person name="Grimwood J."/>
            <person name="Vrebalov J."/>
            <person name="Bart R.S."/>
            <person name="Amuge T."/>
            <person name="Ferguson M.E."/>
            <person name="Green R."/>
            <person name="Putnam N."/>
            <person name="Stites J."/>
            <person name="Rounsley S."/>
            <person name="Rokhsar D.S."/>
        </authorList>
    </citation>
    <scope>NUCLEOTIDE SEQUENCE [LARGE SCALE GENOMIC DNA]</scope>
    <source>
        <tissue evidence="1">Leaf</tissue>
    </source>
</reference>
<dbReference type="AlphaFoldDB" id="A0A2C9V5V0"/>
<sequence>MALRLPKLSGMEPFNWFSARSKICKELKFETTKGSSPENLFDLRLSILRRGKASPNQPGKFPVNMLFPKSKVSNFDKF</sequence>
<gene>
    <name evidence="1" type="ORF">MANES_10G137000</name>
</gene>
<dbReference type="EMBL" id="CM004396">
    <property type="protein sequence ID" value="OAY39952.1"/>
    <property type="molecule type" value="Genomic_DNA"/>
</dbReference>